<dbReference type="EMBL" id="JAMRDG010000002">
    <property type="protein sequence ID" value="KAJ3686165.1"/>
    <property type="molecule type" value="Genomic_DNA"/>
</dbReference>
<feature type="compositionally biased region" description="Basic and acidic residues" evidence="1">
    <location>
        <begin position="706"/>
        <end position="723"/>
    </location>
</feature>
<feature type="compositionally biased region" description="Polar residues" evidence="1">
    <location>
        <begin position="687"/>
        <end position="699"/>
    </location>
</feature>
<dbReference type="PANTHER" id="PTHR34962:SF1">
    <property type="entry name" value="EMBRYO DEFECTIVE 1703-RELATED"/>
    <property type="match status" value="1"/>
</dbReference>
<feature type="region of interest" description="Disordered" evidence="1">
    <location>
        <begin position="204"/>
        <end position="225"/>
    </location>
</feature>
<feature type="compositionally biased region" description="Basic and acidic residues" evidence="1">
    <location>
        <begin position="500"/>
        <end position="510"/>
    </location>
</feature>
<feature type="region of interest" description="Disordered" evidence="1">
    <location>
        <begin position="80"/>
        <end position="114"/>
    </location>
</feature>
<keyword evidence="2" id="KW-0812">Transmembrane</keyword>
<feature type="compositionally biased region" description="Polar residues" evidence="1">
    <location>
        <begin position="440"/>
        <end position="454"/>
    </location>
</feature>
<comment type="caution">
    <text evidence="3">The sequence shown here is derived from an EMBL/GenBank/DDBJ whole genome shotgun (WGS) entry which is preliminary data.</text>
</comment>
<feature type="compositionally biased region" description="Basic and acidic residues" evidence="1">
    <location>
        <begin position="406"/>
        <end position="438"/>
    </location>
</feature>
<name>A0AAD5Z214_9POAL</name>
<feature type="transmembrane region" description="Helical" evidence="2">
    <location>
        <begin position="273"/>
        <end position="292"/>
    </location>
</feature>
<keyword evidence="2" id="KW-0472">Membrane</keyword>
<evidence type="ECO:0000256" key="1">
    <source>
        <dbReference type="SAM" id="MobiDB-lite"/>
    </source>
</evidence>
<accession>A0AAD5Z214</accession>
<feature type="region of interest" description="Disordered" evidence="1">
    <location>
        <begin position="864"/>
        <end position="932"/>
    </location>
</feature>
<dbReference type="Proteomes" id="UP001210211">
    <property type="component" value="Unassembled WGS sequence"/>
</dbReference>
<evidence type="ECO:0000313" key="3">
    <source>
        <dbReference type="EMBL" id="KAJ3686165.1"/>
    </source>
</evidence>
<feature type="compositionally biased region" description="Basic and acidic residues" evidence="1">
    <location>
        <begin position="460"/>
        <end position="488"/>
    </location>
</feature>
<feature type="compositionally biased region" description="Basic and acidic residues" evidence="1">
    <location>
        <begin position="577"/>
        <end position="607"/>
    </location>
</feature>
<keyword evidence="4" id="KW-1185">Reference proteome</keyword>
<feature type="region of interest" description="Disordered" evidence="1">
    <location>
        <begin position="394"/>
        <end position="723"/>
    </location>
</feature>
<sequence length="1176" mass="133378">MISSSVLPINSTNFFCKISAPQPNGRKQATHSTISSYSLRKMRSWRRLAFSRGRNLQISARLGPPIRRQNTLRRKITTKREDKVTDHSQMCNSDPNFENPESVHIGTDKNGSNLDTVMNTVIDERSGQDSVNESVVSEYSKPELKQVSNYPNLWGELENWASQHKMEPVTKIYEDTENKIVSMALNGEEVYRCKVRKVSAEDSEAVDETTDLNSNFTPGKEMGEGVENEDVTVPESSLIDYTVAEGKKSPFMDMVHSISRMKIRMPTRANYHFIGRTLLITLCISWVITWGLSMKKKGKRLKEVEMLKRKKANRMKREEMEKGSVEVLDSIPESPAISVERPPFDTDKLMENISRANAITSNSVKDRLSVDLSSVDPSGDKVRKIREMVTKVHELEGQNISQKSEGSQRGKGIERDGSNDLYKYQKEANRLDSGRKEAFQGNSNHGKMNNSGPARSNADINKEINLRKDQVAEEKSDPRKEKVEEMQKHNLNNLKGKVKQQVERNQENNDKQQLNGALNGSAKRENTKHSKMKASVPKEELPKTSGTKSSGKTKLRIIKSVQEAKDYLAKKQNVSPGKEKQKQKSSTKDEHGSRIEREIKVDDKKPQDLLSSLVNVEMSDSRPVLNNGNMKGLNGNSSVSITSENGNLKGLNGNSTVDVNSGKSSVSSNSNTTLQEDDNVLGDRQYLGNQKEPQSGNDPSSSSSKVQDESKQEETKQNWTDNYKEELSPIISTISKGFKENFEKAREQPKDITLRDLHELVSKNSELDWLKDEKLSEIVFKVRDNELTGKDPFHNLDESEKRAFFKGLEKKIERANEKLLPLHQYLHSKIENLDYGADGISVYDPVEKMIPRWKGPAFEQDLASLDKPLKQKKTSSDKTVGEAKDLTKSKGTSPYSPIVKGKSSSDKNKTVIESSDGTKRPGKKSGKEQWQHTKKWSQGFLDVYNSETDPEIKSVLKDMGKDLDRWITEEELQQKRSLKEKMFQKRRKFVQKKMEKLKSEVEKYGAGAVVNKYREYADTKEEDYLWWLDLPYVLCIELYMMEEGSPRVGLYALEMAADLELNPKQNHVIGFQDSRDAKNFCYIIQTQMEIMGAGNACVVARPPKDAFREAKAEGFNVTVIKKGEIKLNIDQTLEEIEDKIIEIGSKMYHDMLMRERSVDIGTIMKGLVRAEKSSKQ</sequence>
<dbReference type="AlphaFoldDB" id="A0AAD5Z214"/>
<feature type="compositionally biased region" description="Low complexity" evidence="1">
    <location>
        <begin position="657"/>
        <end position="671"/>
    </location>
</feature>
<reference evidence="3 4" key="1">
    <citation type="journal article" date="2022" name="Cell">
        <title>Repeat-based holocentromeres influence genome architecture and karyotype evolution.</title>
        <authorList>
            <person name="Hofstatter P.G."/>
            <person name="Thangavel G."/>
            <person name="Lux T."/>
            <person name="Neumann P."/>
            <person name="Vondrak T."/>
            <person name="Novak P."/>
            <person name="Zhang M."/>
            <person name="Costa L."/>
            <person name="Castellani M."/>
            <person name="Scott A."/>
            <person name="Toegelov H."/>
            <person name="Fuchs J."/>
            <person name="Mata-Sucre Y."/>
            <person name="Dias Y."/>
            <person name="Vanzela A.L.L."/>
            <person name="Huettel B."/>
            <person name="Almeida C.C.S."/>
            <person name="Simkova H."/>
            <person name="Souza G."/>
            <person name="Pedrosa-Harand A."/>
            <person name="Macas J."/>
            <person name="Mayer K.F.X."/>
            <person name="Houben A."/>
            <person name="Marques A."/>
        </authorList>
    </citation>
    <scope>NUCLEOTIDE SEQUENCE [LARGE SCALE GENOMIC DNA]</scope>
    <source>
        <strain evidence="3">RhyTen1mFocal</strain>
    </source>
</reference>
<gene>
    <name evidence="3" type="ORF">LUZ61_015329</name>
</gene>
<keyword evidence="2" id="KW-1133">Transmembrane helix</keyword>
<evidence type="ECO:0000313" key="4">
    <source>
        <dbReference type="Proteomes" id="UP001210211"/>
    </source>
</evidence>
<feature type="compositionally biased region" description="Low complexity" evidence="1">
    <location>
        <begin position="625"/>
        <end position="636"/>
    </location>
</feature>
<feature type="compositionally biased region" description="Basic and acidic residues" evidence="1">
    <location>
        <begin position="874"/>
        <end position="888"/>
    </location>
</feature>
<feature type="compositionally biased region" description="Polar residues" evidence="1">
    <location>
        <begin position="637"/>
        <end position="656"/>
    </location>
</feature>
<feature type="compositionally biased region" description="Polar residues" evidence="1">
    <location>
        <begin position="87"/>
        <end position="96"/>
    </location>
</feature>
<protein>
    <submittedName>
        <fullName evidence="3">Uncharacterized protein</fullName>
    </submittedName>
</protein>
<dbReference type="PANTHER" id="PTHR34962">
    <property type="entry name" value="EMBRYO DEFECTIVE 1703-RELATED"/>
    <property type="match status" value="1"/>
</dbReference>
<evidence type="ECO:0000256" key="2">
    <source>
        <dbReference type="SAM" id="Phobius"/>
    </source>
</evidence>
<proteinExistence type="predicted"/>
<organism evidence="3 4">
    <name type="scientific">Rhynchospora tenuis</name>
    <dbReference type="NCBI Taxonomy" id="198213"/>
    <lineage>
        <taxon>Eukaryota</taxon>
        <taxon>Viridiplantae</taxon>
        <taxon>Streptophyta</taxon>
        <taxon>Embryophyta</taxon>
        <taxon>Tracheophyta</taxon>
        <taxon>Spermatophyta</taxon>
        <taxon>Magnoliopsida</taxon>
        <taxon>Liliopsida</taxon>
        <taxon>Poales</taxon>
        <taxon>Cyperaceae</taxon>
        <taxon>Cyperoideae</taxon>
        <taxon>Rhynchosporeae</taxon>
        <taxon>Rhynchospora</taxon>
    </lineage>
</organism>